<evidence type="ECO:0000313" key="1">
    <source>
        <dbReference type="EMBL" id="KAL3317053.1"/>
    </source>
</evidence>
<name>A0ABD2QCD4_9PLAT</name>
<comment type="caution">
    <text evidence="1">The sequence shown here is derived from an EMBL/GenBank/DDBJ whole genome shotgun (WGS) entry which is preliminary data.</text>
</comment>
<sequence length="115" mass="12999">MACRWFYDNVLHKFCDFGSKVIAKSIKRPDIAVANPGHYLASGRNIRDSYHDSVANLVAEIELICDKKCYGWKEILAADDTKSILNASTNDEEAKSIEHQMALPLIEKMEESHIT</sequence>
<protein>
    <submittedName>
        <fullName evidence="1">Uncharacterized protein</fullName>
    </submittedName>
</protein>
<dbReference type="Proteomes" id="UP001626550">
    <property type="component" value="Unassembled WGS sequence"/>
</dbReference>
<dbReference type="AlphaFoldDB" id="A0ABD2QCD4"/>
<dbReference type="EMBL" id="JBJKFK010000439">
    <property type="protein sequence ID" value="KAL3317053.1"/>
    <property type="molecule type" value="Genomic_DNA"/>
</dbReference>
<accession>A0ABD2QCD4</accession>
<evidence type="ECO:0000313" key="2">
    <source>
        <dbReference type="Proteomes" id="UP001626550"/>
    </source>
</evidence>
<reference evidence="1 2" key="1">
    <citation type="submission" date="2024-11" db="EMBL/GenBank/DDBJ databases">
        <title>Adaptive evolution of stress response genes in parasites aligns with host niche diversity.</title>
        <authorList>
            <person name="Hahn C."/>
            <person name="Resl P."/>
        </authorList>
    </citation>
    <scope>NUCLEOTIDE SEQUENCE [LARGE SCALE GENOMIC DNA]</scope>
    <source>
        <strain evidence="1">EGGRZ-B1_66</strain>
        <tissue evidence="1">Body</tissue>
    </source>
</reference>
<gene>
    <name evidence="1" type="ORF">Ciccas_004291</name>
</gene>
<proteinExistence type="predicted"/>
<organism evidence="1 2">
    <name type="scientific">Cichlidogyrus casuarinus</name>
    <dbReference type="NCBI Taxonomy" id="1844966"/>
    <lineage>
        <taxon>Eukaryota</taxon>
        <taxon>Metazoa</taxon>
        <taxon>Spiralia</taxon>
        <taxon>Lophotrochozoa</taxon>
        <taxon>Platyhelminthes</taxon>
        <taxon>Monogenea</taxon>
        <taxon>Monopisthocotylea</taxon>
        <taxon>Dactylogyridea</taxon>
        <taxon>Ancyrocephalidae</taxon>
        <taxon>Cichlidogyrus</taxon>
    </lineage>
</organism>
<keyword evidence="2" id="KW-1185">Reference proteome</keyword>